<organism evidence="1 2">
    <name type="scientific">Candidatus Sulfuritelmatomonas gaucii</name>
    <dbReference type="NCBI Taxonomy" id="2043161"/>
    <lineage>
        <taxon>Bacteria</taxon>
        <taxon>Pseudomonadati</taxon>
        <taxon>Acidobacteriota</taxon>
        <taxon>Terriglobia</taxon>
        <taxon>Terriglobales</taxon>
        <taxon>Acidobacteriaceae</taxon>
        <taxon>Candidatus Sulfuritelmatomonas</taxon>
    </lineage>
</organism>
<accession>A0A2N9L3Z8</accession>
<gene>
    <name evidence="1" type="ORF">SBA5_120046</name>
</gene>
<evidence type="ECO:0000313" key="1">
    <source>
        <dbReference type="EMBL" id="SPE17970.1"/>
    </source>
</evidence>
<evidence type="ECO:0000313" key="2">
    <source>
        <dbReference type="Proteomes" id="UP000239735"/>
    </source>
</evidence>
<sequence length="522" mass="56869">MRRSRTVKRPLACCASTAFSPPPRRIASSSARMAPSNSSRAARFAFARTEAESSADRNRLSNFETSGICTLTSTCRVPHLSGEPGPCDRCSITRRSVSRGLRLSMSGSNHGPGALAKADARQTLARRECAEGDLVAVFKKHAGLSARQLNRLRIVLHLKQAALGARAGTGDGAGGEQVAGLQIAAIARVVRDQLRNRPIEIAQISAAQHHGRCACLLHLRGLEINLEGKIDSVAICSRRAQISKRGWIAFGAFECGNAIWRQCFQRNNPGRDGCGEVLRKKRTERLVLPRLDVACRPVVDEAQAEDVLLGFGDRNRLTQRVGRTDEDAHFQFVVEPVRRSENRFCALRFDLAAWPADLSTAHDDRRSSAVIPDRNIFVIREQRIVGTKEFADARGMVDGCVEVGVVADCRRKLHGCIAHGNQQGFDAILGFTSGLLCAKERGELAAHRGPGRGAKSHERIEPIGTAGGERLLMQRGEQARLRAAIQIKDPVAYRNADAVPVSVAKNTEWKVLKGKVGARIVC</sequence>
<proteinExistence type="predicted"/>
<dbReference type="AlphaFoldDB" id="A0A2N9L3Z8"/>
<reference evidence="2" key="1">
    <citation type="submission" date="2018-02" db="EMBL/GenBank/DDBJ databases">
        <authorList>
            <person name="Hausmann B."/>
        </authorList>
    </citation>
    <scope>NUCLEOTIDE SEQUENCE [LARGE SCALE GENOMIC DNA]</scope>
    <source>
        <strain evidence="2">Peat soil MAG SbA5</strain>
    </source>
</reference>
<name>A0A2N9L3Z8_9BACT</name>
<protein>
    <submittedName>
        <fullName evidence="1">Uncharacterized protein</fullName>
    </submittedName>
</protein>
<dbReference type="Proteomes" id="UP000239735">
    <property type="component" value="Unassembled WGS sequence"/>
</dbReference>
<dbReference type="EMBL" id="OKRB01000024">
    <property type="protein sequence ID" value="SPE17970.1"/>
    <property type="molecule type" value="Genomic_DNA"/>
</dbReference>